<reference evidence="2" key="1">
    <citation type="submission" date="2016-10" db="EMBL/GenBank/DDBJ databases">
        <authorList>
            <person name="Varghese N."/>
            <person name="Submissions S."/>
        </authorList>
    </citation>
    <scope>NUCLEOTIDE SEQUENCE [LARGE SCALE GENOMIC DNA]</scope>
    <source>
        <strain evidence="2">DSM 10146</strain>
    </source>
</reference>
<dbReference type="InterPro" id="IPR007375">
    <property type="entry name" value="SoxG"/>
</dbReference>
<gene>
    <name evidence="1" type="ORF">SAMN04488105_102432</name>
</gene>
<dbReference type="Pfam" id="PF04268">
    <property type="entry name" value="SoxG"/>
    <property type="match status" value="1"/>
</dbReference>
<dbReference type="RefSeq" id="WP_089955796.1">
    <property type="nucleotide sequence ID" value="NZ_FNAV01000002.1"/>
</dbReference>
<evidence type="ECO:0000313" key="1">
    <source>
        <dbReference type="EMBL" id="SDE31480.1"/>
    </source>
</evidence>
<dbReference type="EMBL" id="FNAV01000002">
    <property type="protein sequence ID" value="SDE31480.1"/>
    <property type="molecule type" value="Genomic_DNA"/>
</dbReference>
<organism evidence="1 2">
    <name type="scientific">Salipiger thiooxidans</name>
    <dbReference type="NCBI Taxonomy" id="282683"/>
    <lineage>
        <taxon>Bacteria</taxon>
        <taxon>Pseudomonadati</taxon>
        <taxon>Pseudomonadota</taxon>
        <taxon>Alphaproteobacteria</taxon>
        <taxon>Rhodobacterales</taxon>
        <taxon>Roseobacteraceae</taxon>
        <taxon>Salipiger</taxon>
    </lineage>
</organism>
<dbReference type="OrthoDB" id="9814782at2"/>
<sequence>MCDVITSQTEPSAPMAGALSEGLLRVEALPPQGQISLRGDFSDGFRDAVCGITGTGFPDPLGAAESGDRALLWMSRDELLFLLPYEAATETLAQLNAALAGQHFAATDVSDARAQFRVTGPHLRDVLAKLSPTDMAPGAFAPGEVRRSHLAQVAAGYWLRGPEEAQVFVFRSVGDYAFRVLTTAAAPGGEVGFHEA</sequence>
<evidence type="ECO:0000313" key="2">
    <source>
        <dbReference type="Proteomes" id="UP000198994"/>
    </source>
</evidence>
<proteinExistence type="predicted"/>
<dbReference type="Gene3D" id="3.30.1360.120">
    <property type="entry name" value="Probable tRNA modification gtpase trme, domain 1"/>
    <property type="match status" value="1"/>
</dbReference>
<dbReference type="SUPFAM" id="SSF103025">
    <property type="entry name" value="Folate-binding domain"/>
    <property type="match status" value="1"/>
</dbReference>
<dbReference type="AlphaFoldDB" id="A0A1G7BY36"/>
<keyword evidence="2" id="KW-1185">Reference proteome</keyword>
<dbReference type="InterPro" id="IPR027266">
    <property type="entry name" value="TrmE/GcvT-like"/>
</dbReference>
<dbReference type="Proteomes" id="UP000198994">
    <property type="component" value="Unassembled WGS sequence"/>
</dbReference>
<protein>
    <submittedName>
        <fullName evidence="1">Sarcosine oxidase subunit gamma</fullName>
    </submittedName>
</protein>
<accession>A0A1G7BY36</accession>
<dbReference type="STRING" id="282683.SAMN04488105_102432"/>
<name>A0A1G7BY36_9RHOB</name>
<dbReference type="Gene3D" id="3.30.70.1520">
    <property type="entry name" value="Heterotetrameric sarcosine oxidase"/>
    <property type="match status" value="1"/>
</dbReference>